<dbReference type="Proteomes" id="UP000002596">
    <property type="component" value="Chromosome"/>
</dbReference>
<dbReference type="EMBL" id="CP000512">
    <property type="protein sequence ID" value="ABM32921.1"/>
    <property type="molecule type" value="Genomic_DNA"/>
</dbReference>
<reference evidence="2 3" key="1">
    <citation type="submission" date="2006-12" db="EMBL/GenBank/DDBJ databases">
        <title>Complete sequence of Acidovorax avenae subsp. citrulli AAC00-1.</title>
        <authorList>
            <consortium name="US DOE Joint Genome Institute"/>
            <person name="Copeland A."/>
            <person name="Lucas S."/>
            <person name="Lapidus A."/>
            <person name="Barry K."/>
            <person name="Detter J.C."/>
            <person name="Glavina del Rio T."/>
            <person name="Dalin E."/>
            <person name="Tice H."/>
            <person name="Pitluck S."/>
            <person name="Kiss H."/>
            <person name="Brettin T."/>
            <person name="Bruce D."/>
            <person name="Han C."/>
            <person name="Tapia R."/>
            <person name="Gilna P."/>
            <person name="Schmutz J."/>
            <person name="Larimer F."/>
            <person name="Land M."/>
            <person name="Hauser L."/>
            <person name="Kyrpides N."/>
            <person name="Kim E."/>
            <person name="Stahl D."/>
            <person name="Richardson P."/>
        </authorList>
    </citation>
    <scope>NUCLEOTIDE SEQUENCE [LARGE SCALE GENOMIC DNA]</scope>
    <source>
        <strain evidence="2 3">AAC00-1</strain>
    </source>
</reference>
<keyword evidence="1" id="KW-0812">Transmembrane</keyword>
<organism evidence="2 3">
    <name type="scientific">Paracidovorax citrulli (strain AAC00-1)</name>
    <name type="common">Acidovorax citrulli</name>
    <dbReference type="NCBI Taxonomy" id="397945"/>
    <lineage>
        <taxon>Bacteria</taxon>
        <taxon>Pseudomonadati</taxon>
        <taxon>Pseudomonadota</taxon>
        <taxon>Betaproteobacteria</taxon>
        <taxon>Burkholderiales</taxon>
        <taxon>Comamonadaceae</taxon>
        <taxon>Paracidovorax</taxon>
    </lineage>
</organism>
<feature type="transmembrane region" description="Helical" evidence="1">
    <location>
        <begin position="114"/>
        <end position="133"/>
    </location>
</feature>
<proteinExistence type="predicted"/>
<dbReference type="AlphaFoldDB" id="A1TPN3"/>
<feature type="transmembrane region" description="Helical" evidence="1">
    <location>
        <begin position="51"/>
        <end position="70"/>
    </location>
</feature>
<keyword evidence="1" id="KW-1133">Transmembrane helix</keyword>
<evidence type="ECO:0000313" key="3">
    <source>
        <dbReference type="Proteomes" id="UP000002596"/>
    </source>
</evidence>
<dbReference type="STRING" id="397945.Aave_2346"/>
<evidence type="ECO:0000313" key="2">
    <source>
        <dbReference type="EMBL" id="ABM32921.1"/>
    </source>
</evidence>
<gene>
    <name evidence="2" type="ordered locus">Aave_2346</name>
</gene>
<dbReference type="KEGG" id="aav:Aave_2346"/>
<keyword evidence="1" id="KW-0472">Membrane</keyword>
<protein>
    <submittedName>
        <fullName evidence="2">Uncharacterized protein</fullName>
    </submittedName>
</protein>
<name>A1TPN3_PARC0</name>
<dbReference type="HOGENOM" id="CLU_1700392_0_0_4"/>
<accession>A1TPN3</accession>
<sequence>MVREFDRWLLAQHQHVVDWVQRSPGWLSEQCALMMAVLTLVGAALEQDWGAVGLALVGLSLGCIVVLFLVAREPVVLAAMGARSGLRWGLLALLLVRLTLLVLLLASGLEVRRYMLFSVVSGVGLVAYVYFAACRPPRPRLPRQRIAAASGAAR</sequence>
<evidence type="ECO:0000256" key="1">
    <source>
        <dbReference type="SAM" id="Phobius"/>
    </source>
</evidence>
<feature type="transmembrane region" description="Helical" evidence="1">
    <location>
        <begin position="90"/>
        <end position="108"/>
    </location>
</feature>